<evidence type="ECO:0000259" key="1">
    <source>
        <dbReference type="PROSITE" id="PS50097"/>
    </source>
</evidence>
<dbReference type="Gene3D" id="3.30.710.10">
    <property type="entry name" value="Potassium Channel Kv1.1, Chain A"/>
    <property type="match status" value="1"/>
</dbReference>
<accession>A0A2G5HP14</accession>
<evidence type="ECO:0000313" key="2">
    <source>
        <dbReference type="EMBL" id="PIA94297.1"/>
    </source>
</evidence>
<dbReference type="InterPro" id="IPR000210">
    <property type="entry name" value="BTB/POZ_dom"/>
</dbReference>
<organism evidence="2 4">
    <name type="scientific">Cercospora beticola</name>
    <name type="common">Sugarbeet leaf spot fungus</name>
    <dbReference type="NCBI Taxonomy" id="122368"/>
    <lineage>
        <taxon>Eukaryota</taxon>
        <taxon>Fungi</taxon>
        <taxon>Dikarya</taxon>
        <taxon>Ascomycota</taxon>
        <taxon>Pezizomycotina</taxon>
        <taxon>Dothideomycetes</taxon>
        <taxon>Dothideomycetidae</taxon>
        <taxon>Mycosphaerellales</taxon>
        <taxon>Mycosphaerellaceae</taxon>
        <taxon>Cercospora</taxon>
    </lineage>
</organism>
<dbReference type="PROSITE" id="PS50097">
    <property type="entry name" value="BTB"/>
    <property type="match status" value="1"/>
</dbReference>
<dbReference type="InterPro" id="IPR011333">
    <property type="entry name" value="SKP1/BTB/POZ_sf"/>
</dbReference>
<evidence type="ECO:0000313" key="5">
    <source>
        <dbReference type="Proteomes" id="UP001302367"/>
    </source>
</evidence>
<feature type="domain" description="BTB" evidence="1">
    <location>
        <begin position="23"/>
        <end position="90"/>
    </location>
</feature>
<evidence type="ECO:0000313" key="4">
    <source>
        <dbReference type="Proteomes" id="UP000230605"/>
    </source>
</evidence>
<dbReference type="Proteomes" id="UP001302367">
    <property type="component" value="Chromosome 6"/>
</dbReference>
<dbReference type="SMART" id="SM00225">
    <property type="entry name" value="BTB"/>
    <property type="match status" value="1"/>
</dbReference>
<gene>
    <name evidence="2" type="ORF">CB0940_08181</name>
    <name evidence="3" type="ORF">RHO25_009394</name>
</gene>
<dbReference type="SUPFAM" id="SSF54695">
    <property type="entry name" value="POZ domain"/>
    <property type="match status" value="1"/>
</dbReference>
<dbReference type="OrthoDB" id="3645966at2759"/>
<dbReference type="EMBL" id="CP134189">
    <property type="protein sequence ID" value="WPB04747.1"/>
    <property type="molecule type" value="Genomic_DNA"/>
</dbReference>
<proteinExistence type="predicted"/>
<name>A0A2G5HP14_CERBT</name>
<dbReference type="CDD" id="cd18186">
    <property type="entry name" value="BTB_POZ_ZBTB_KLHL-like"/>
    <property type="match status" value="1"/>
</dbReference>
<dbReference type="Pfam" id="PF00651">
    <property type="entry name" value="BTB"/>
    <property type="match status" value="1"/>
</dbReference>
<dbReference type="EMBL" id="LKMD01000104">
    <property type="protein sequence ID" value="PIA94297.1"/>
    <property type="molecule type" value="Genomic_DNA"/>
</dbReference>
<dbReference type="AlphaFoldDB" id="A0A2G5HP14"/>
<dbReference type="PANTHER" id="PTHR47843">
    <property type="entry name" value="BTB DOMAIN-CONTAINING PROTEIN-RELATED"/>
    <property type="match status" value="1"/>
</dbReference>
<sequence>MAERIAPAVTDTLKDLLGDGRYADLTVTCGQRKWRVHKNIVCTRCTFFEKAVDGRFAESKTDTVDLKDNHPNAVAAMIRYLYTDDLDDSIHATDDDGEWKQLAMTVQVHKIGDQFGLKRLADLATAKFEACLKGHAHNAPGFLETIEMAFADKTDLMAPFRARLIACVMEHGKELFSNGEFQDFAATVPPFAAALLKEKFRIDDEEQEQKQVTDAWQHLVYDCPTYGCGMEFALKWPPFTAGQYKCPGCGVDRTAGSWSQFYRRPVRS</sequence>
<reference evidence="3 5" key="2">
    <citation type="submission" date="2023-09" db="EMBL/GenBank/DDBJ databases">
        <title>Complete-Gapless Cercospora beticola genome.</title>
        <authorList>
            <person name="Wyatt N.A."/>
            <person name="Spanner R.E."/>
            <person name="Bolton M.D."/>
        </authorList>
    </citation>
    <scope>NUCLEOTIDE SEQUENCE [LARGE SCALE GENOMIC DNA]</scope>
    <source>
        <strain evidence="3">Cb09-40</strain>
    </source>
</reference>
<dbReference type="PANTHER" id="PTHR47843:SF5">
    <property type="entry name" value="BTB_POZ DOMAIN PROTEIN"/>
    <property type="match status" value="1"/>
</dbReference>
<protein>
    <recommendedName>
        <fullName evidence="1">BTB domain-containing protein</fullName>
    </recommendedName>
</protein>
<keyword evidence="5" id="KW-1185">Reference proteome</keyword>
<evidence type="ECO:0000313" key="3">
    <source>
        <dbReference type="EMBL" id="WPB04747.1"/>
    </source>
</evidence>
<reference evidence="2 4" key="1">
    <citation type="submission" date="2015-10" db="EMBL/GenBank/DDBJ databases">
        <title>The cercosporin biosynthetic gene cluster was horizontally transferred to several fungal lineages and shown to be expanded in Cercospora beticola based on microsynteny with recipient genomes.</title>
        <authorList>
            <person name="De Jonge R."/>
            <person name="Ebert M.K."/>
            <person name="Suttle J.C."/>
            <person name="Jurick Ii W.M."/>
            <person name="Secor G.A."/>
            <person name="Thomma B.P."/>
            <person name="Van De Peer Y."/>
            <person name="Bolton M.D."/>
        </authorList>
    </citation>
    <scope>NUCLEOTIDE SEQUENCE [LARGE SCALE GENOMIC DNA]</scope>
    <source>
        <strain evidence="2 4">09-40</strain>
    </source>
</reference>
<dbReference type="Proteomes" id="UP000230605">
    <property type="component" value="Chromosome 6"/>
</dbReference>